<dbReference type="CDD" id="cd07566">
    <property type="entry name" value="ScNTA1_like"/>
    <property type="match status" value="1"/>
</dbReference>
<feature type="compositionally biased region" description="Polar residues" evidence="1">
    <location>
        <begin position="439"/>
        <end position="452"/>
    </location>
</feature>
<dbReference type="InterPro" id="IPR003010">
    <property type="entry name" value="C-N_Hydrolase"/>
</dbReference>
<feature type="domain" description="CN hydrolase" evidence="2">
    <location>
        <begin position="1"/>
        <end position="310"/>
    </location>
</feature>
<comment type="caution">
    <text evidence="3">The sequence shown here is derived from an EMBL/GenBank/DDBJ whole genome shotgun (WGS) entry which is preliminary data.</text>
</comment>
<evidence type="ECO:0000256" key="1">
    <source>
        <dbReference type="SAM" id="MobiDB-lite"/>
    </source>
</evidence>
<evidence type="ECO:0000313" key="4">
    <source>
        <dbReference type="Proteomes" id="UP000027238"/>
    </source>
</evidence>
<feature type="compositionally biased region" description="Basic and acidic residues" evidence="1">
    <location>
        <begin position="760"/>
        <end position="771"/>
    </location>
</feature>
<dbReference type="Proteomes" id="UP000027238">
    <property type="component" value="Unassembled WGS sequence"/>
</dbReference>
<dbReference type="PANTHER" id="PTHR11750">
    <property type="entry name" value="PROTEIN N-TERMINAL AMIDASE"/>
    <property type="match status" value="1"/>
</dbReference>
<dbReference type="OrthoDB" id="201515at2759"/>
<feature type="compositionally biased region" description="Polar residues" evidence="1">
    <location>
        <begin position="731"/>
        <end position="742"/>
    </location>
</feature>
<dbReference type="InterPro" id="IPR039703">
    <property type="entry name" value="Nta1"/>
</dbReference>
<dbReference type="Pfam" id="PF00795">
    <property type="entry name" value="CN_hydrolase"/>
    <property type="match status" value="1"/>
</dbReference>
<feature type="compositionally biased region" description="Polar residues" evidence="1">
    <location>
        <begin position="773"/>
        <end position="784"/>
    </location>
</feature>
<dbReference type="eggNOG" id="KOG0806">
    <property type="taxonomic scope" value="Eukaryota"/>
</dbReference>
<feature type="compositionally biased region" description="Polar residues" evidence="1">
    <location>
        <begin position="667"/>
        <end position="680"/>
    </location>
</feature>
<feature type="compositionally biased region" description="Basic and acidic residues" evidence="1">
    <location>
        <begin position="617"/>
        <end position="629"/>
    </location>
</feature>
<gene>
    <name evidence="3" type="ORF">CSUB01_00138</name>
</gene>
<keyword evidence="4" id="KW-1185">Reference proteome</keyword>
<reference evidence="4" key="1">
    <citation type="journal article" date="2014" name="Genome Announc.">
        <title>Draft genome sequence of Colletotrichum sublineola, a destructive pathogen of cultivated sorghum.</title>
        <authorList>
            <person name="Baroncelli R."/>
            <person name="Sanz-Martin J.M."/>
            <person name="Rech G.E."/>
            <person name="Sukno S.A."/>
            <person name="Thon M.R."/>
        </authorList>
    </citation>
    <scope>NUCLEOTIDE SEQUENCE [LARGE SCALE GENOMIC DNA]</scope>
    <source>
        <strain evidence="4">TX430BB</strain>
    </source>
</reference>
<protein>
    <submittedName>
        <fullName evidence="3">Putative N-terminal amidase</fullName>
    </submittedName>
</protein>
<organism evidence="3 4">
    <name type="scientific">Colletotrichum sublineola</name>
    <name type="common">Sorghum anthracnose fungus</name>
    <dbReference type="NCBI Taxonomy" id="1173701"/>
    <lineage>
        <taxon>Eukaryota</taxon>
        <taxon>Fungi</taxon>
        <taxon>Dikarya</taxon>
        <taxon>Ascomycota</taxon>
        <taxon>Pezizomycotina</taxon>
        <taxon>Sordariomycetes</taxon>
        <taxon>Hypocreomycetidae</taxon>
        <taxon>Glomerellales</taxon>
        <taxon>Glomerellaceae</taxon>
        <taxon>Colletotrichum</taxon>
        <taxon>Colletotrichum graminicola species complex</taxon>
    </lineage>
</organism>
<dbReference type="AlphaFoldDB" id="A0A066X5W3"/>
<dbReference type="PANTHER" id="PTHR11750:SF26">
    <property type="entry name" value="PROTEIN N-TERMINAL AMIDASE"/>
    <property type="match status" value="1"/>
</dbReference>
<dbReference type="InterPro" id="IPR036526">
    <property type="entry name" value="C-N_Hydrolase_sf"/>
</dbReference>
<evidence type="ECO:0000313" key="3">
    <source>
        <dbReference type="EMBL" id="KDN63064.1"/>
    </source>
</evidence>
<feature type="compositionally biased region" description="Polar residues" evidence="1">
    <location>
        <begin position="600"/>
        <end position="612"/>
    </location>
</feature>
<dbReference type="SUPFAM" id="SSF56317">
    <property type="entry name" value="Carbon-nitrogen hydrolase"/>
    <property type="match status" value="1"/>
</dbReference>
<dbReference type="PROSITE" id="PS50263">
    <property type="entry name" value="CN_HYDROLASE"/>
    <property type="match status" value="1"/>
</dbReference>
<dbReference type="STRING" id="1173701.A0A066X5W3"/>
<feature type="compositionally biased region" description="Polar residues" evidence="1">
    <location>
        <begin position="338"/>
        <end position="352"/>
    </location>
</feature>
<dbReference type="GO" id="GO:0030163">
    <property type="term" value="P:protein catabolic process"/>
    <property type="evidence" value="ECO:0007669"/>
    <property type="project" value="TreeGrafter"/>
</dbReference>
<feature type="compositionally biased region" description="Basic residues" evidence="1">
    <location>
        <begin position="743"/>
        <end position="759"/>
    </location>
</feature>
<accession>A0A066X5W3</accession>
<feature type="region of interest" description="Disordered" evidence="1">
    <location>
        <begin position="317"/>
        <end position="456"/>
    </location>
</feature>
<sequence length="880" mass="96304">MRIGCLQFAPQVGDVNNNLNRADAVLSRADPDGLDLLVLPELAFTGKLYAEGRGVRVLEFQLLIVMGTMNDTLINGYNFTSLQHIAPYLEHSGSGITSLWARTTALKYNCNLVVGYPEKVDVTDDWPASPEYYNSALVVNEDGETIANYRKSHLYYTDETWALEGEEGFYRGHIPGLGRTSIGICMDINPYKFEAPWHAYEFAFHVLESYSNLVILSMAWLTRENAQVFTSTPNEPDMDTLTYWVARLEPLIRENSNDEIIVVLCNRSGIEDNAVYAGTSAVLGVQNGEVKIYGILGRGEKKLLVVDTNDAPYAKLVHRPESEEPIAAQSGIPGGTEPQASSKPSESVASPNKQDESLGSAPPSEPSVASKTVSIRSHAVQEPAKHTPVARRVKPTAIWTGQEMPISPLRSPGNQSINLPTPTAPSPTPFSTRPKLTIPVQSSKVPGSSSPAPKNDLLTWSPRSLLSDDSDTSCAWIPQGSQYVGDNELLNRYLASPPNRPTFDGQTANGEACFSPITPFDEMAPSSLLFCEQPSDHSAIRRLLEHQEKGLSSPVSAPISGATEKTRSSTRIQLKPIKHRHSSVSLRASLSEKGDASPPWETTLNRNPQTARPQKPSRSETRGSSRTKMENNSGSDAWPTRSAASSNTATFKTYAEIQGGAHDRLDTSSPQSEKSHSSLQHLDFTPQKGNASARRSSRSGVQASYAVAQSRNTHRSDIIRSLPVDEDTPRRPSSASQTNQFKFQHHRVITTKQSHRRTRSSLERDPREVGIESKTSSTTLGNTETIEHALRSQRSDTCLSHEPLALRQHQQRPSTAKGQVPGTESLHDSATYYDVGPLSSDDGRSGPQGDSNPRKGAWNVFEPRTPKAMLGLRDEPTTVG</sequence>
<dbReference type="GO" id="GO:0070773">
    <property type="term" value="F:protein-N-terminal glutamine amidohydrolase activity"/>
    <property type="evidence" value="ECO:0007669"/>
    <property type="project" value="InterPro"/>
</dbReference>
<evidence type="ECO:0000259" key="2">
    <source>
        <dbReference type="PROSITE" id="PS50263"/>
    </source>
</evidence>
<feature type="region of interest" description="Disordered" evidence="1">
    <location>
        <begin position="662"/>
        <end position="784"/>
    </location>
</feature>
<feature type="region of interest" description="Disordered" evidence="1">
    <location>
        <begin position="805"/>
        <end position="880"/>
    </location>
</feature>
<dbReference type="Gene3D" id="3.60.110.10">
    <property type="entry name" value="Carbon-nitrogen hydrolase"/>
    <property type="match status" value="1"/>
</dbReference>
<proteinExistence type="predicted"/>
<name>A0A066X5W3_COLSU</name>
<dbReference type="GO" id="GO:0008418">
    <property type="term" value="F:protein-N-terminal asparagine amidohydrolase activity"/>
    <property type="evidence" value="ECO:0007669"/>
    <property type="project" value="InterPro"/>
</dbReference>
<feature type="region of interest" description="Disordered" evidence="1">
    <location>
        <begin position="547"/>
        <end position="645"/>
    </location>
</feature>
<dbReference type="EMBL" id="JMSE01001264">
    <property type="protein sequence ID" value="KDN63064.1"/>
    <property type="molecule type" value="Genomic_DNA"/>
</dbReference>
<dbReference type="HOGENOM" id="CLU_009854_2_0_1"/>